<keyword evidence="1 9" id="KW-0808">Transferase</keyword>
<dbReference type="RefSeq" id="WP_128394986.1">
    <property type="nucleotide sequence ID" value="NZ_SHKO01000003.1"/>
</dbReference>
<dbReference type="OrthoDB" id="7058480at2"/>
<keyword evidence="9" id="KW-0548">Nucleotidyltransferase</keyword>
<proteinExistence type="predicted"/>
<dbReference type="EC" id="2.7.7.47" evidence="3"/>
<dbReference type="CDD" id="cd05403">
    <property type="entry name" value="NT_KNTase_like"/>
    <property type="match status" value="1"/>
</dbReference>
<dbReference type="SUPFAM" id="SSF81301">
    <property type="entry name" value="Nucleotidyltransferase"/>
    <property type="match status" value="1"/>
</dbReference>
<keyword evidence="10" id="KW-1185">Reference proteome</keyword>
<dbReference type="Proteomes" id="UP000293398">
    <property type="component" value="Unassembled WGS sequence"/>
</dbReference>
<comment type="caution">
    <text evidence="9">The sequence shown here is derived from an EMBL/GenBank/DDBJ whole genome shotgun (WGS) entry which is preliminary data.</text>
</comment>
<evidence type="ECO:0000256" key="2">
    <source>
        <dbReference type="ARBA" id="ARBA00023251"/>
    </source>
</evidence>
<evidence type="ECO:0000313" key="9">
    <source>
        <dbReference type="EMBL" id="RZT92681.1"/>
    </source>
</evidence>
<comment type="catalytic activity">
    <reaction evidence="6">
        <text>streptomycin + ATP = 3''-O-adenylylstreptomycin + diphosphate</text>
        <dbReference type="Rhea" id="RHEA:20245"/>
        <dbReference type="ChEBI" id="CHEBI:30616"/>
        <dbReference type="ChEBI" id="CHEBI:33019"/>
        <dbReference type="ChEBI" id="CHEBI:58007"/>
        <dbReference type="ChEBI" id="CHEBI:58605"/>
        <dbReference type="EC" id="2.7.7.47"/>
    </reaction>
</comment>
<dbReference type="Pfam" id="PF13427">
    <property type="entry name" value="AadA_C"/>
    <property type="match status" value="1"/>
</dbReference>
<protein>
    <recommendedName>
        <fullName evidence="4">Aminoglycoside (3'') (9) adenylyltransferase</fullName>
        <ecNumber evidence="3">2.7.7.47</ecNumber>
    </recommendedName>
</protein>
<evidence type="ECO:0000313" key="10">
    <source>
        <dbReference type="Proteomes" id="UP000293398"/>
    </source>
</evidence>
<dbReference type="EMBL" id="SHKO01000003">
    <property type="protein sequence ID" value="RZT92681.1"/>
    <property type="molecule type" value="Genomic_DNA"/>
</dbReference>
<dbReference type="GO" id="GO:0009012">
    <property type="term" value="F:aminoglycoside 3''-adenylyltransferase activity"/>
    <property type="evidence" value="ECO:0007669"/>
    <property type="project" value="UniProtKB-EC"/>
</dbReference>
<dbReference type="PIRSF" id="PIRSF000819">
    <property type="entry name" value="Streptomycin_3-adenylyltransf"/>
    <property type="match status" value="1"/>
</dbReference>
<dbReference type="NCBIfam" id="NF010309">
    <property type="entry name" value="PRK13746.1"/>
    <property type="match status" value="1"/>
</dbReference>
<evidence type="ECO:0000256" key="4">
    <source>
        <dbReference type="ARBA" id="ARBA00035252"/>
    </source>
</evidence>
<comment type="catalytic activity">
    <reaction evidence="5">
        <text>spectinomycin + ATP = 9-O-adenylylspectinomycin + diphosphate</text>
        <dbReference type="Rhea" id="RHEA:63228"/>
        <dbReference type="ChEBI" id="CHEBI:30616"/>
        <dbReference type="ChEBI" id="CHEBI:33019"/>
        <dbReference type="ChEBI" id="CHEBI:146260"/>
        <dbReference type="ChEBI" id="CHEBI:146261"/>
    </reaction>
</comment>
<reference evidence="9 10" key="1">
    <citation type="submission" date="2019-02" db="EMBL/GenBank/DDBJ databases">
        <title>Genomic Encyclopedia of Type Strains, Phase IV (KMG-IV): sequencing the most valuable type-strain genomes for metagenomic binning, comparative biology and taxonomic classification.</title>
        <authorList>
            <person name="Goeker M."/>
        </authorList>
    </citation>
    <scope>NUCLEOTIDE SEQUENCE [LARGE SCALE GENOMIC DNA]</scope>
    <source>
        <strain evidence="9 10">DSM 23814</strain>
    </source>
</reference>
<feature type="domain" description="Adenylyltransferase AadA C-terminal" evidence="7">
    <location>
        <begin position="163"/>
        <end position="266"/>
    </location>
</feature>
<dbReference type="Gene3D" id="3.30.460.10">
    <property type="entry name" value="Beta Polymerase, domain 2"/>
    <property type="match status" value="1"/>
</dbReference>
<dbReference type="Pfam" id="PF18765">
    <property type="entry name" value="Polbeta"/>
    <property type="match status" value="1"/>
</dbReference>
<accession>A0A4Q7V7P5</accession>
<evidence type="ECO:0000256" key="1">
    <source>
        <dbReference type="ARBA" id="ARBA00022679"/>
    </source>
</evidence>
<dbReference type="InterPro" id="IPR041633">
    <property type="entry name" value="Polbeta"/>
</dbReference>
<evidence type="ECO:0000259" key="8">
    <source>
        <dbReference type="Pfam" id="PF18765"/>
    </source>
</evidence>
<dbReference type="GO" id="GO:0070566">
    <property type="term" value="F:adenylyltransferase activity"/>
    <property type="evidence" value="ECO:0007669"/>
    <property type="project" value="InterPro"/>
</dbReference>
<dbReference type="InterPro" id="IPR024172">
    <property type="entry name" value="AadA/Aad9"/>
</dbReference>
<organism evidence="9 10">
    <name type="scientific">Advenella incenata</name>
    <dbReference type="NCBI Taxonomy" id="267800"/>
    <lineage>
        <taxon>Bacteria</taxon>
        <taxon>Pseudomonadati</taxon>
        <taxon>Pseudomonadota</taxon>
        <taxon>Betaproteobacteria</taxon>
        <taxon>Burkholderiales</taxon>
        <taxon>Alcaligenaceae</taxon>
    </lineage>
</organism>
<name>A0A4Q7V7P5_9BURK</name>
<dbReference type="AlphaFoldDB" id="A0A4Q7V7P5"/>
<gene>
    <name evidence="9" type="ORF">EV681_3437</name>
</gene>
<dbReference type="InterPro" id="IPR043519">
    <property type="entry name" value="NT_sf"/>
</dbReference>
<evidence type="ECO:0000256" key="5">
    <source>
        <dbReference type="ARBA" id="ARBA00047831"/>
    </source>
</evidence>
<feature type="domain" description="Polymerase beta nucleotidyltransferase" evidence="8">
    <location>
        <begin position="39"/>
        <end position="85"/>
    </location>
</feature>
<dbReference type="InterPro" id="IPR025184">
    <property type="entry name" value="AadA_C"/>
</dbReference>
<evidence type="ECO:0000259" key="7">
    <source>
        <dbReference type="Pfam" id="PF13427"/>
    </source>
</evidence>
<evidence type="ECO:0000256" key="6">
    <source>
        <dbReference type="ARBA" id="ARBA00048566"/>
    </source>
</evidence>
<keyword evidence="2" id="KW-0046">Antibiotic resistance</keyword>
<dbReference type="GO" id="GO:0046677">
    <property type="term" value="P:response to antibiotic"/>
    <property type="evidence" value="ECO:0007669"/>
    <property type="project" value="UniProtKB-KW"/>
</dbReference>
<sequence>MNINNESLSSTRPNGSVPAEVAGQVASACALLSHHLGDSLQAIHLFGSAVDGGLKPQSDIDLLVTVSKALTEQLRHDLMMDLQAISAWPVVNAIRPLEVTVVQRAAVVPWRYPPRRECQYGEWLRDELSSGQIQGACVDHDLAILITKAQAHSICLLGMPAGELFEPVPRRDLLNAFKDTIDQWQAPADWEADERNVVLALARIWFSLATGGFAPKDSAAQWALQRLPAQHQPVLQSAMASYLGQAADDLANDNLRIAAYVHFVKATIYALDLFAPEKRANPDRLK</sequence>
<evidence type="ECO:0000256" key="3">
    <source>
        <dbReference type="ARBA" id="ARBA00035126"/>
    </source>
</evidence>